<protein>
    <recommendedName>
        <fullName evidence="4">Phosphopentomutase</fullName>
        <ecNumber evidence="4">5.4.2.7</ecNumber>
    </recommendedName>
</protein>
<dbReference type="Gene3D" id="3.30.70.1250">
    <property type="entry name" value="Phosphopentomutase"/>
    <property type="match status" value="1"/>
</dbReference>
<evidence type="ECO:0000256" key="1">
    <source>
        <dbReference type="ARBA" id="ARBA00010373"/>
    </source>
</evidence>
<organism evidence="6 7">
    <name type="scientific">Armatimonas rosea</name>
    <dbReference type="NCBI Taxonomy" id="685828"/>
    <lineage>
        <taxon>Bacteria</taxon>
        <taxon>Bacillati</taxon>
        <taxon>Armatimonadota</taxon>
        <taxon>Armatimonadia</taxon>
        <taxon>Armatimonadales</taxon>
        <taxon>Armatimonadaceae</taxon>
        <taxon>Armatimonas</taxon>
    </lineage>
</organism>
<dbReference type="SUPFAM" id="SSF143856">
    <property type="entry name" value="DeoB insert domain-like"/>
    <property type="match status" value="1"/>
</dbReference>
<dbReference type="PANTHER" id="PTHR21110">
    <property type="entry name" value="PHOSPHOPENTOMUTASE"/>
    <property type="match status" value="1"/>
</dbReference>
<dbReference type="InterPro" id="IPR006124">
    <property type="entry name" value="Metalloenzyme"/>
</dbReference>
<dbReference type="PIRSF" id="PIRSF001491">
    <property type="entry name" value="Ppentomutase"/>
    <property type="match status" value="1"/>
</dbReference>
<dbReference type="GO" id="GO:0000287">
    <property type="term" value="F:magnesium ion binding"/>
    <property type="evidence" value="ECO:0007669"/>
    <property type="project" value="UniProtKB-UniRule"/>
</dbReference>
<dbReference type="InterPro" id="IPR017850">
    <property type="entry name" value="Alkaline_phosphatase_core_sf"/>
</dbReference>
<dbReference type="NCBIfam" id="TIGR01696">
    <property type="entry name" value="deoB"/>
    <property type="match status" value="1"/>
</dbReference>
<keyword evidence="7" id="KW-1185">Reference proteome</keyword>
<dbReference type="GO" id="GO:0043094">
    <property type="term" value="P:metabolic compound salvage"/>
    <property type="evidence" value="ECO:0007669"/>
    <property type="project" value="UniProtKB-UniRule"/>
</dbReference>
<evidence type="ECO:0000313" key="6">
    <source>
        <dbReference type="EMBL" id="MBB6049661.1"/>
    </source>
</evidence>
<dbReference type="GO" id="GO:0009117">
    <property type="term" value="P:nucleotide metabolic process"/>
    <property type="evidence" value="ECO:0007669"/>
    <property type="project" value="UniProtKB-UniRule"/>
</dbReference>
<evidence type="ECO:0000259" key="5">
    <source>
        <dbReference type="Pfam" id="PF01676"/>
    </source>
</evidence>
<accession>A0A7W9SN37</accession>
<evidence type="ECO:0000256" key="4">
    <source>
        <dbReference type="NCBIfam" id="TIGR01696"/>
    </source>
</evidence>
<dbReference type="NCBIfam" id="NF003766">
    <property type="entry name" value="PRK05362.1"/>
    <property type="match status" value="1"/>
</dbReference>
<dbReference type="EC" id="5.4.2.7" evidence="4"/>
<dbReference type="GO" id="GO:0008973">
    <property type="term" value="F:phosphopentomutase activity"/>
    <property type="evidence" value="ECO:0007669"/>
    <property type="project" value="UniProtKB-UniRule"/>
</dbReference>
<feature type="domain" description="Metalloenzyme" evidence="5">
    <location>
        <begin position="224"/>
        <end position="371"/>
    </location>
</feature>
<dbReference type="AlphaFoldDB" id="A0A7W9SN37"/>
<evidence type="ECO:0000256" key="2">
    <source>
        <dbReference type="ARBA" id="ARBA00022723"/>
    </source>
</evidence>
<comment type="similarity">
    <text evidence="1">Belongs to the phosphopentomutase family.</text>
</comment>
<dbReference type="EMBL" id="JACHGW010000001">
    <property type="protein sequence ID" value="MBB6049661.1"/>
    <property type="molecule type" value="Genomic_DNA"/>
</dbReference>
<name>A0A7W9SN37_ARMRO</name>
<dbReference type="RefSeq" id="WP_184193257.1">
    <property type="nucleotide sequence ID" value="NZ_JACHGW010000001.1"/>
</dbReference>
<dbReference type="CDD" id="cd16009">
    <property type="entry name" value="PPM"/>
    <property type="match status" value="1"/>
</dbReference>
<dbReference type="GO" id="GO:0005829">
    <property type="term" value="C:cytosol"/>
    <property type="evidence" value="ECO:0007669"/>
    <property type="project" value="TreeGrafter"/>
</dbReference>
<dbReference type="InterPro" id="IPR024052">
    <property type="entry name" value="Phosphopentomutase_DeoB_cap_sf"/>
</dbReference>
<dbReference type="Proteomes" id="UP000520814">
    <property type="component" value="Unassembled WGS sequence"/>
</dbReference>
<sequence>MRRFFLIVLDGCGCGELPDALDYGAGDLGSHTLANTARAVGSVRLPTLERLGLGNLAEIAGVAANPTAQSHWGRLAEKSKGKDTVTGHWEMMGVVTDPAFPIYPDGFPAELIAAYEAAIGTKTMGHYPASGTEILKQLGEEHLRTGYPIVYTSADSVFQVAAHETHFGLERLYEICEIARATLPLCRVIARPFVGESAASFKRTENRKDWPLPPPYPTTLDRLSEAGKRVHFIGKTCELFPEAPGQRRELTTNNPAHCAALTEAVRHSDADFIFANLEDFDMLYGHRNDPVGFARLLEEFDTWLGAEFLPHLRPDDLVGITADHGNDPTTPSTDHSREYAPLLLFGPRITTPKNLGERPGFDWWSGAVLGYLVEGEMP</sequence>
<dbReference type="SUPFAM" id="SSF53649">
    <property type="entry name" value="Alkaline phosphatase-like"/>
    <property type="match status" value="1"/>
</dbReference>
<reference evidence="6 7" key="1">
    <citation type="submission" date="2020-08" db="EMBL/GenBank/DDBJ databases">
        <title>Genomic Encyclopedia of Type Strains, Phase IV (KMG-IV): sequencing the most valuable type-strain genomes for metagenomic binning, comparative biology and taxonomic classification.</title>
        <authorList>
            <person name="Goeker M."/>
        </authorList>
    </citation>
    <scope>NUCLEOTIDE SEQUENCE [LARGE SCALE GENOMIC DNA]</scope>
    <source>
        <strain evidence="6 7">DSM 23562</strain>
    </source>
</reference>
<dbReference type="PANTHER" id="PTHR21110:SF0">
    <property type="entry name" value="PHOSPHOPENTOMUTASE"/>
    <property type="match status" value="1"/>
</dbReference>
<proteinExistence type="inferred from homology"/>
<keyword evidence="6" id="KW-0413">Isomerase</keyword>
<comment type="caution">
    <text evidence="6">The sequence shown here is derived from an EMBL/GenBank/DDBJ whole genome shotgun (WGS) entry which is preliminary data.</text>
</comment>
<dbReference type="Pfam" id="PF01676">
    <property type="entry name" value="Metalloenzyme"/>
    <property type="match status" value="1"/>
</dbReference>
<keyword evidence="2" id="KW-0479">Metal-binding</keyword>
<evidence type="ECO:0000256" key="3">
    <source>
        <dbReference type="ARBA" id="ARBA00023211"/>
    </source>
</evidence>
<dbReference type="Gene3D" id="3.40.720.10">
    <property type="entry name" value="Alkaline Phosphatase, subunit A"/>
    <property type="match status" value="1"/>
</dbReference>
<gene>
    <name evidence="6" type="ORF">HNQ39_001423</name>
</gene>
<keyword evidence="3" id="KW-0464">Manganese</keyword>
<evidence type="ECO:0000313" key="7">
    <source>
        <dbReference type="Proteomes" id="UP000520814"/>
    </source>
</evidence>
<dbReference type="InterPro" id="IPR010045">
    <property type="entry name" value="DeoB"/>
</dbReference>